<protein>
    <submittedName>
        <fullName evidence="1">Uncharacterized protein</fullName>
    </submittedName>
</protein>
<dbReference type="EMBL" id="JAWDJW010009011">
    <property type="protein sequence ID" value="KAK3059910.1"/>
    <property type="molecule type" value="Genomic_DNA"/>
</dbReference>
<evidence type="ECO:0000313" key="2">
    <source>
        <dbReference type="Proteomes" id="UP001186974"/>
    </source>
</evidence>
<comment type="caution">
    <text evidence="1">The sequence shown here is derived from an EMBL/GenBank/DDBJ whole genome shotgun (WGS) entry which is preliminary data.</text>
</comment>
<keyword evidence="2" id="KW-1185">Reference proteome</keyword>
<dbReference type="Proteomes" id="UP001186974">
    <property type="component" value="Unassembled WGS sequence"/>
</dbReference>
<name>A0ACC3D066_9PEZI</name>
<reference evidence="1" key="1">
    <citation type="submission" date="2024-09" db="EMBL/GenBank/DDBJ databases">
        <title>Black Yeasts Isolated from many extreme environments.</title>
        <authorList>
            <person name="Coleine C."/>
            <person name="Stajich J.E."/>
            <person name="Selbmann L."/>
        </authorList>
    </citation>
    <scope>NUCLEOTIDE SEQUENCE</scope>
    <source>
        <strain evidence="1">CCFEE 5737</strain>
    </source>
</reference>
<gene>
    <name evidence="1" type="ORF">LTS18_009784</name>
</gene>
<sequence>MLSLRILFAFVALLAAVAIATPTPTRTLKKRAFSHTVARRQINRRHPEAGPRAMLKAYRKFGLPMGALRARQTNATLDQGEVLAVPEPNLSEYIEKVNIGGQDLMLDFDTGSADLWVFSTQLSQQTIGQHAAFDASKSTTFTPMQGATFQISYGDGSGAAGNVGMDVVNIGGATVTKQAVEMATAISQSFVDDTNNDGLLGL</sequence>
<proteinExistence type="predicted"/>
<evidence type="ECO:0000313" key="1">
    <source>
        <dbReference type="EMBL" id="KAK3059910.1"/>
    </source>
</evidence>
<accession>A0ACC3D066</accession>
<organism evidence="1 2">
    <name type="scientific">Coniosporium uncinatum</name>
    <dbReference type="NCBI Taxonomy" id="93489"/>
    <lineage>
        <taxon>Eukaryota</taxon>
        <taxon>Fungi</taxon>
        <taxon>Dikarya</taxon>
        <taxon>Ascomycota</taxon>
        <taxon>Pezizomycotina</taxon>
        <taxon>Dothideomycetes</taxon>
        <taxon>Dothideomycetes incertae sedis</taxon>
        <taxon>Coniosporium</taxon>
    </lineage>
</organism>
<feature type="non-terminal residue" evidence="1">
    <location>
        <position position="202"/>
    </location>
</feature>